<keyword evidence="3" id="KW-0238">DNA-binding</keyword>
<keyword evidence="4" id="KW-0804">Transcription</keyword>
<dbReference type="InterPro" id="IPR005119">
    <property type="entry name" value="LysR_subst-bd"/>
</dbReference>
<comment type="similarity">
    <text evidence="1">Belongs to the LysR transcriptional regulatory family.</text>
</comment>
<evidence type="ECO:0000313" key="7">
    <source>
        <dbReference type="Proteomes" id="UP000439113"/>
    </source>
</evidence>
<dbReference type="FunFam" id="1.10.10.10:FF:000001">
    <property type="entry name" value="LysR family transcriptional regulator"/>
    <property type="match status" value="1"/>
</dbReference>
<dbReference type="RefSeq" id="WP_155446178.1">
    <property type="nucleotide sequence ID" value="NZ_JAOQNR010000009.1"/>
</dbReference>
<accession>A0A6N8DPN2</accession>
<evidence type="ECO:0000256" key="3">
    <source>
        <dbReference type="ARBA" id="ARBA00023125"/>
    </source>
</evidence>
<dbReference type="Pfam" id="PF00126">
    <property type="entry name" value="HTH_1"/>
    <property type="match status" value="1"/>
</dbReference>
<name>A0A6N8DPN2_RHOAC</name>
<dbReference type="InterPro" id="IPR058163">
    <property type="entry name" value="LysR-type_TF_proteobact-type"/>
</dbReference>
<protein>
    <submittedName>
        <fullName evidence="6">LysR family transcriptional regulator</fullName>
    </submittedName>
</protein>
<dbReference type="Gene3D" id="1.10.10.10">
    <property type="entry name" value="Winged helix-like DNA-binding domain superfamily/Winged helix DNA-binding domain"/>
    <property type="match status" value="1"/>
</dbReference>
<evidence type="ECO:0000259" key="5">
    <source>
        <dbReference type="PROSITE" id="PS50931"/>
    </source>
</evidence>
<dbReference type="SUPFAM" id="SSF53850">
    <property type="entry name" value="Periplasmic binding protein-like II"/>
    <property type="match status" value="1"/>
</dbReference>
<dbReference type="Pfam" id="PF03466">
    <property type="entry name" value="LysR_substrate"/>
    <property type="match status" value="1"/>
</dbReference>
<dbReference type="PANTHER" id="PTHR30537">
    <property type="entry name" value="HTH-TYPE TRANSCRIPTIONAL REGULATOR"/>
    <property type="match status" value="1"/>
</dbReference>
<organism evidence="6 7">
    <name type="scientific">Rhodoblastus acidophilus</name>
    <name type="common">Rhodopseudomonas acidophila</name>
    <dbReference type="NCBI Taxonomy" id="1074"/>
    <lineage>
        <taxon>Bacteria</taxon>
        <taxon>Pseudomonadati</taxon>
        <taxon>Pseudomonadota</taxon>
        <taxon>Alphaproteobacteria</taxon>
        <taxon>Hyphomicrobiales</taxon>
        <taxon>Rhodoblastaceae</taxon>
        <taxon>Rhodoblastus</taxon>
    </lineage>
</organism>
<evidence type="ECO:0000313" key="6">
    <source>
        <dbReference type="EMBL" id="MTV31495.1"/>
    </source>
</evidence>
<evidence type="ECO:0000256" key="1">
    <source>
        <dbReference type="ARBA" id="ARBA00009437"/>
    </source>
</evidence>
<dbReference type="PRINTS" id="PR00039">
    <property type="entry name" value="HTHLYSR"/>
</dbReference>
<dbReference type="InterPro" id="IPR036390">
    <property type="entry name" value="WH_DNA-bd_sf"/>
</dbReference>
<dbReference type="PROSITE" id="PS50931">
    <property type="entry name" value="HTH_LYSR"/>
    <property type="match status" value="1"/>
</dbReference>
<feature type="domain" description="HTH lysR-type" evidence="5">
    <location>
        <begin position="1"/>
        <end position="58"/>
    </location>
</feature>
<gene>
    <name evidence="6" type="ORF">GJ654_10855</name>
</gene>
<reference evidence="6 7" key="1">
    <citation type="submission" date="2019-11" db="EMBL/GenBank/DDBJ databases">
        <title>Whole-genome sequence of a Rhodoblastus acidophilus DSM 142.</title>
        <authorList>
            <person name="Kyndt J.A."/>
            <person name="Meyer T.E."/>
        </authorList>
    </citation>
    <scope>NUCLEOTIDE SEQUENCE [LARGE SCALE GENOMIC DNA]</scope>
    <source>
        <strain evidence="6 7">DSM 142</strain>
    </source>
</reference>
<sequence>MDWDKLRIFHAAASAGSFTHAGESLHLSQSAVSRQVSALEYDLKTTLFHRHARGLLLTEQGEMLFRTVQEVLAKLEGARLRLSDSREKPRGELRVTANTGFGASWLAPRLAEFRELYPDITLTVILTDDELDLSMREADVALRLREPTQSDLIRRKLFSLTYSAYASRAYIQRFGQPQSAADLDAHRILAFGVSGPAYLNNLNLLLYAGRDPKKPREPSISINNLFAVRQAVERGAGVAILPDYVIDVSSPLTRLDLHLDMPVFDCWLAYPSEMKNVARIQAFRDFLVANASV</sequence>
<dbReference type="CDD" id="cd08422">
    <property type="entry name" value="PBP2_CrgA_like"/>
    <property type="match status" value="1"/>
</dbReference>
<evidence type="ECO:0000256" key="2">
    <source>
        <dbReference type="ARBA" id="ARBA00023015"/>
    </source>
</evidence>
<proteinExistence type="inferred from homology"/>
<comment type="caution">
    <text evidence="6">The sequence shown here is derived from an EMBL/GenBank/DDBJ whole genome shotgun (WGS) entry which is preliminary data.</text>
</comment>
<dbReference type="AlphaFoldDB" id="A0A6N8DPN2"/>
<evidence type="ECO:0000256" key="4">
    <source>
        <dbReference type="ARBA" id="ARBA00023163"/>
    </source>
</evidence>
<dbReference type="EMBL" id="WNKS01000008">
    <property type="protein sequence ID" value="MTV31495.1"/>
    <property type="molecule type" value="Genomic_DNA"/>
</dbReference>
<dbReference type="GO" id="GO:0043565">
    <property type="term" value="F:sequence-specific DNA binding"/>
    <property type="evidence" value="ECO:0007669"/>
    <property type="project" value="TreeGrafter"/>
</dbReference>
<keyword evidence="2" id="KW-0805">Transcription regulation</keyword>
<dbReference type="GO" id="GO:0003700">
    <property type="term" value="F:DNA-binding transcription factor activity"/>
    <property type="evidence" value="ECO:0007669"/>
    <property type="project" value="InterPro"/>
</dbReference>
<dbReference type="Gene3D" id="3.40.190.290">
    <property type="match status" value="1"/>
</dbReference>
<dbReference type="InterPro" id="IPR036388">
    <property type="entry name" value="WH-like_DNA-bd_sf"/>
</dbReference>
<dbReference type="OrthoDB" id="7624726at2"/>
<dbReference type="Proteomes" id="UP000439113">
    <property type="component" value="Unassembled WGS sequence"/>
</dbReference>
<dbReference type="SUPFAM" id="SSF46785">
    <property type="entry name" value="Winged helix' DNA-binding domain"/>
    <property type="match status" value="1"/>
</dbReference>
<dbReference type="PANTHER" id="PTHR30537:SF20">
    <property type="entry name" value="TRANSCRIPTIONAL REGULATORY PROTEIN"/>
    <property type="match status" value="1"/>
</dbReference>
<dbReference type="InterPro" id="IPR000847">
    <property type="entry name" value="LysR_HTH_N"/>
</dbReference>
<dbReference type="GO" id="GO:0006351">
    <property type="term" value="P:DNA-templated transcription"/>
    <property type="evidence" value="ECO:0007669"/>
    <property type="project" value="TreeGrafter"/>
</dbReference>